<dbReference type="EMBL" id="CP026261">
    <property type="protein sequence ID" value="AWP19340.1"/>
    <property type="molecule type" value="Genomic_DNA"/>
</dbReference>
<accession>A0A2U9CTP1</accession>
<feature type="region of interest" description="Disordered" evidence="1">
    <location>
        <begin position="37"/>
        <end position="69"/>
    </location>
</feature>
<keyword evidence="3" id="KW-1185">Reference proteome</keyword>
<feature type="compositionally biased region" description="Polar residues" evidence="1">
    <location>
        <begin position="52"/>
        <end position="69"/>
    </location>
</feature>
<organism evidence="2 3">
    <name type="scientific">Scophthalmus maximus</name>
    <name type="common">Turbot</name>
    <name type="synonym">Psetta maxima</name>
    <dbReference type="NCBI Taxonomy" id="52904"/>
    <lineage>
        <taxon>Eukaryota</taxon>
        <taxon>Metazoa</taxon>
        <taxon>Chordata</taxon>
        <taxon>Craniata</taxon>
        <taxon>Vertebrata</taxon>
        <taxon>Euteleostomi</taxon>
        <taxon>Actinopterygii</taxon>
        <taxon>Neopterygii</taxon>
        <taxon>Teleostei</taxon>
        <taxon>Neoteleostei</taxon>
        <taxon>Acanthomorphata</taxon>
        <taxon>Carangaria</taxon>
        <taxon>Pleuronectiformes</taxon>
        <taxon>Pleuronectoidei</taxon>
        <taxon>Scophthalmidae</taxon>
        <taxon>Scophthalmus</taxon>
    </lineage>
</organism>
<proteinExistence type="predicted"/>
<evidence type="ECO:0000256" key="1">
    <source>
        <dbReference type="SAM" id="MobiDB-lite"/>
    </source>
</evidence>
<name>A0A2U9CTP1_SCOMX</name>
<gene>
    <name evidence="2" type="ORF">SMAX5B_011174</name>
</gene>
<reference evidence="2 3" key="1">
    <citation type="submission" date="2017-12" db="EMBL/GenBank/DDBJ databases">
        <title>Integrating genomic resources of turbot (Scophthalmus maximus) in depth evaluation of genetic and physical mapping variation across individuals.</title>
        <authorList>
            <person name="Martinez P."/>
        </authorList>
    </citation>
    <scope>NUCLEOTIDE SEQUENCE [LARGE SCALE GENOMIC DNA]</scope>
</reference>
<dbReference type="AlphaFoldDB" id="A0A2U9CTP1"/>
<sequence>MDNAILSSGGTHGSGGLCNPPGCGSVSRGIVGRRRIREGGEGAGDHPAPLSCGSTMTSDPSHTSSPHRTCSRIWNFSSKARDSTRRRRTDSGSQDAAFALGSLVCTRILTREDKPVQSYCRWLHGERERCVPVPSELCPTQSAVPP</sequence>
<dbReference type="Proteomes" id="UP000246464">
    <property type="component" value="Chromosome 19"/>
</dbReference>
<evidence type="ECO:0000313" key="3">
    <source>
        <dbReference type="Proteomes" id="UP000246464"/>
    </source>
</evidence>
<protein>
    <submittedName>
        <fullName evidence="2">Uncharacterized protein</fullName>
    </submittedName>
</protein>
<evidence type="ECO:0000313" key="2">
    <source>
        <dbReference type="EMBL" id="AWP19340.1"/>
    </source>
</evidence>